<dbReference type="HOGENOM" id="CLU_685483_0_0_1"/>
<feature type="region of interest" description="Disordered" evidence="1">
    <location>
        <begin position="38"/>
        <end position="79"/>
    </location>
</feature>
<reference evidence="2 3" key="1">
    <citation type="submission" date="2014-04" db="EMBL/GenBank/DDBJ databases">
        <authorList>
            <consortium name="DOE Joint Genome Institute"/>
            <person name="Kuo A."/>
            <person name="Girlanda M."/>
            <person name="Perotto S."/>
            <person name="Kohler A."/>
            <person name="Nagy L.G."/>
            <person name="Floudas D."/>
            <person name="Copeland A."/>
            <person name="Barry K.W."/>
            <person name="Cichocki N."/>
            <person name="Veneault-Fourrey C."/>
            <person name="LaButti K."/>
            <person name="Lindquist E.A."/>
            <person name="Lipzen A."/>
            <person name="Lundell T."/>
            <person name="Morin E."/>
            <person name="Murat C."/>
            <person name="Sun H."/>
            <person name="Tunlid A."/>
            <person name="Henrissat B."/>
            <person name="Grigoriev I.V."/>
            <person name="Hibbett D.S."/>
            <person name="Martin F."/>
            <person name="Nordberg H.P."/>
            <person name="Cantor M.N."/>
            <person name="Hua S.X."/>
        </authorList>
    </citation>
    <scope>NUCLEOTIDE SEQUENCE [LARGE SCALE GENOMIC DNA]</scope>
    <source>
        <strain evidence="2 3">MUT 4182</strain>
    </source>
</reference>
<feature type="compositionally biased region" description="Low complexity" evidence="1">
    <location>
        <begin position="325"/>
        <end position="355"/>
    </location>
</feature>
<feature type="region of interest" description="Disordered" evidence="1">
    <location>
        <begin position="275"/>
        <end position="382"/>
    </location>
</feature>
<organism evidence="2 3">
    <name type="scientific">Tulasnella calospora MUT 4182</name>
    <dbReference type="NCBI Taxonomy" id="1051891"/>
    <lineage>
        <taxon>Eukaryota</taxon>
        <taxon>Fungi</taxon>
        <taxon>Dikarya</taxon>
        <taxon>Basidiomycota</taxon>
        <taxon>Agaricomycotina</taxon>
        <taxon>Agaricomycetes</taxon>
        <taxon>Cantharellales</taxon>
        <taxon>Tulasnellaceae</taxon>
        <taxon>Tulasnella</taxon>
    </lineage>
</organism>
<keyword evidence="3" id="KW-1185">Reference proteome</keyword>
<dbReference type="EMBL" id="KN823083">
    <property type="protein sequence ID" value="KIO23490.1"/>
    <property type="molecule type" value="Genomic_DNA"/>
</dbReference>
<dbReference type="STRING" id="1051891.A0A0C3Q3V5"/>
<protein>
    <submittedName>
        <fullName evidence="2">Uncharacterized protein</fullName>
    </submittedName>
</protein>
<reference evidence="3" key="2">
    <citation type="submission" date="2015-01" db="EMBL/GenBank/DDBJ databases">
        <title>Evolutionary Origins and Diversification of the Mycorrhizal Mutualists.</title>
        <authorList>
            <consortium name="DOE Joint Genome Institute"/>
            <consortium name="Mycorrhizal Genomics Consortium"/>
            <person name="Kohler A."/>
            <person name="Kuo A."/>
            <person name="Nagy L.G."/>
            <person name="Floudas D."/>
            <person name="Copeland A."/>
            <person name="Barry K.W."/>
            <person name="Cichocki N."/>
            <person name="Veneault-Fourrey C."/>
            <person name="LaButti K."/>
            <person name="Lindquist E.A."/>
            <person name="Lipzen A."/>
            <person name="Lundell T."/>
            <person name="Morin E."/>
            <person name="Murat C."/>
            <person name="Riley R."/>
            <person name="Ohm R."/>
            <person name="Sun H."/>
            <person name="Tunlid A."/>
            <person name="Henrissat B."/>
            <person name="Grigoriev I.V."/>
            <person name="Hibbett D.S."/>
            <person name="Martin F."/>
        </authorList>
    </citation>
    <scope>NUCLEOTIDE SEQUENCE [LARGE SCALE GENOMIC DNA]</scope>
    <source>
        <strain evidence="3">MUT 4182</strain>
    </source>
</reference>
<proteinExistence type="predicted"/>
<evidence type="ECO:0000313" key="2">
    <source>
        <dbReference type="EMBL" id="KIO23490.1"/>
    </source>
</evidence>
<gene>
    <name evidence="2" type="ORF">M407DRAFT_109274</name>
</gene>
<feature type="region of interest" description="Disordered" evidence="1">
    <location>
        <begin position="176"/>
        <end position="200"/>
    </location>
</feature>
<accession>A0A0C3Q3V5</accession>
<evidence type="ECO:0000256" key="1">
    <source>
        <dbReference type="SAM" id="MobiDB-lite"/>
    </source>
</evidence>
<dbReference type="AlphaFoldDB" id="A0A0C3Q3V5"/>
<name>A0A0C3Q3V5_9AGAM</name>
<feature type="compositionally biased region" description="Polar residues" evidence="1">
    <location>
        <begin position="300"/>
        <end position="314"/>
    </location>
</feature>
<evidence type="ECO:0000313" key="3">
    <source>
        <dbReference type="Proteomes" id="UP000054248"/>
    </source>
</evidence>
<dbReference type="Proteomes" id="UP000054248">
    <property type="component" value="Unassembled WGS sequence"/>
</dbReference>
<sequence>MPSTRRRLTRMSSTWMESLQTWTPPRTQVRLYSPLAPLPQRGHRLQPLRSAKGGHPSSRTSVEPDSFRGTKRRTRAGSAAARLSGLREELPWLSKRTANSLNLDLDETKLKLAINSTPEAHVLDKWIYWANRKPGIEVTIQLKNLTEMRVLTEIIAGMDLAKGKGDDVERSISLTIAGRGSDPPPETTGETPMDPEAQTPFPCEALGYLPLIKEIRCSNHFNATPMLRYLGRPQTNFDDTAKWPCPKLSKLEVNPWESSADTMFEELKAFGEARVGASRAGDPPPATSDVTAAESDRNPESGTVENGGISTTSPAGADATATVASNDSSSGSGSSSDDTISGEPAAAASAVASAVPKQADTEASAAQPDDTSGADDTSSKVAAASVAETVIDEVGWVCQVKW</sequence>